<name>A0A6G1K4N1_9PLEO</name>
<evidence type="ECO:0000259" key="2">
    <source>
        <dbReference type="Pfam" id="PF23865"/>
    </source>
</evidence>
<dbReference type="InterPro" id="IPR055647">
    <property type="entry name" value="DUF7223"/>
</dbReference>
<evidence type="ECO:0000313" key="4">
    <source>
        <dbReference type="Proteomes" id="UP000799428"/>
    </source>
</evidence>
<sequence length="510" mass="54590">METDRHTLFLEDYDHLLEEVDCSESVMTIAFRDTASYSKARTACEKLANGLVVSSHSTCSDTGAHAVFSILNLRFDPQTLRIALDVEASALGHAFTPKTFDYGQTNDPHVIHQHDRLSRRSNRALSHVTERALSAIEDAETKPDTVNLTSLRFSETNTTFKFPGDVPFPFDLGCNNCSGKGDLAIKSASIAFNPDLGIFGGDDDPFQKGFVEIGTTGFELSIDLRAKPTPQPSLDFNIFEQQLTGVTIPGVGSMGLAFELDVEFQAEVDKDVELAFGFDLSMANSSIRVDIGEVEDSGIKGFDPTITAKPLRSNASDVDAFLVANFKSKLPISFHWSFLLAKGDVAVGAFMSLPNMNVNVTHPNTNVTGADCNEGNNTTTITTDDRFKDKFVELTHVVYNVSIGAGIAFDVPFLNDKTFLGNHIDVATQCLVYQTEGTSVGLTVATAVLASITATPIPTPTPTPAPTSSAGVADTIAGSVNQDEKSAASISAISPILVSLYALVAALALL</sequence>
<organism evidence="3 4">
    <name type="scientific">Pleomassaria siparia CBS 279.74</name>
    <dbReference type="NCBI Taxonomy" id="1314801"/>
    <lineage>
        <taxon>Eukaryota</taxon>
        <taxon>Fungi</taxon>
        <taxon>Dikarya</taxon>
        <taxon>Ascomycota</taxon>
        <taxon>Pezizomycotina</taxon>
        <taxon>Dothideomycetes</taxon>
        <taxon>Pleosporomycetidae</taxon>
        <taxon>Pleosporales</taxon>
        <taxon>Pleomassariaceae</taxon>
        <taxon>Pleomassaria</taxon>
    </lineage>
</organism>
<evidence type="ECO:0008006" key="5">
    <source>
        <dbReference type="Google" id="ProtNLM"/>
    </source>
</evidence>
<dbReference type="Pfam" id="PF22974">
    <property type="entry name" value="DUF7029"/>
    <property type="match status" value="1"/>
</dbReference>
<evidence type="ECO:0000259" key="1">
    <source>
        <dbReference type="Pfam" id="PF22974"/>
    </source>
</evidence>
<dbReference type="Proteomes" id="UP000799428">
    <property type="component" value="Unassembled WGS sequence"/>
</dbReference>
<dbReference type="AlphaFoldDB" id="A0A6G1K4N1"/>
<keyword evidence="4" id="KW-1185">Reference proteome</keyword>
<dbReference type="OrthoDB" id="5382170at2759"/>
<protein>
    <recommendedName>
        <fullName evidence="5">GPI anchored protein</fullName>
    </recommendedName>
</protein>
<feature type="domain" description="DUF7223" evidence="2">
    <location>
        <begin position="217"/>
        <end position="382"/>
    </location>
</feature>
<evidence type="ECO:0000313" key="3">
    <source>
        <dbReference type="EMBL" id="KAF2707768.1"/>
    </source>
</evidence>
<proteinExistence type="predicted"/>
<gene>
    <name evidence="3" type="ORF">K504DRAFT_43393</name>
</gene>
<accession>A0A6G1K4N1</accession>
<feature type="domain" description="DUF7029" evidence="1">
    <location>
        <begin position="3"/>
        <end position="95"/>
    </location>
</feature>
<reference evidence="3" key="1">
    <citation type="journal article" date="2020" name="Stud. Mycol.">
        <title>101 Dothideomycetes genomes: a test case for predicting lifestyles and emergence of pathogens.</title>
        <authorList>
            <person name="Haridas S."/>
            <person name="Albert R."/>
            <person name="Binder M."/>
            <person name="Bloem J."/>
            <person name="Labutti K."/>
            <person name="Salamov A."/>
            <person name="Andreopoulos B."/>
            <person name="Baker S."/>
            <person name="Barry K."/>
            <person name="Bills G."/>
            <person name="Bluhm B."/>
            <person name="Cannon C."/>
            <person name="Castanera R."/>
            <person name="Culley D."/>
            <person name="Daum C."/>
            <person name="Ezra D."/>
            <person name="Gonzalez J."/>
            <person name="Henrissat B."/>
            <person name="Kuo A."/>
            <person name="Liang C."/>
            <person name="Lipzen A."/>
            <person name="Lutzoni F."/>
            <person name="Magnuson J."/>
            <person name="Mondo S."/>
            <person name="Nolan M."/>
            <person name="Ohm R."/>
            <person name="Pangilinan J."/>
            <person name="Park H.-J."/>
            <person name="Ramirez L."/>
            <person name="Alfaro M."/>
            <person name="Sun H."/>
            <person name="Tritt A."/>
            <person name="Yoshinaga Y."/>
            <person name="Zwiers L.-H."/>
            <person name="Turgeon B."/>
            <person name="Goodwin S."/>
            <person name="Spatafora J."/>
            <person name="Crous P."/>
            <person name="Grigoriev I."/>
        </authorList>
    </citation>
    <scope>NUCLEOTIDE SEQUENCE</scope>
    <source>
        <strain evidence="3">CBS 279.74</strain>
    </source>
</reference>
<dbReference type="InterPro" id="IPR054293">
    <property type="entry name" value="DUF7029"/>
</dbReference>
<dbReference type="EMBL" id="MU005773">
    <property type="protein sequence ID" value="KAF2707768.1"/>
    <property type="molecule type" value="Genomic_DNA"/>
</dbReference>
<dbReference type="Pfam" id="PF23865">
    <property type="entry name" value="DUF7223"/>
    <property type="match status" value="1"/>
</dbReference>